<evidence type="ECO:0000313" key="9">
    <source>
        <dbReference type="EMBL" id="EAR86232.1"/>
    </source>
</evidence>
<feature type="signal peptide" evidence="7">
    <location>
        <begin position="1"/>
        <end position="19"/>
    </location>
</feature>
<evidence type="ECO:0000256" key="5">
    <source>
        <dbReference type="ARBA" id="ARBA00022801"/>
    </source>
</evidence>
<evidence type="ECO:0000313" key="10">
    <source>
        <dbReference type="Proteomes" id="UP000009168"/>
    </source>
</evidence>
<sequence length="354" mass="39992">MAALKILLVAILLCSGCLSISVTNNTTWDYTVAKNRPLVIAHRGYSSLFPENTLEAFRAAIYAGADFFELDVQVTKDNVLLVSHDATLSRVTDVANRTEFKNKKSTKLIDGQNVTDWFICDFTLAEVKTLKIKQVQVQGRNQDLNTYFTFPSLRETIEMLIQFNQQHQGKRNLDNRIAGVVIESKDRDFYLNNYHFEQGAKIVDLLREFNLHTMYNASIYAPIILHSFDAPTVQLWHNITDLPNSQLGRINSLPYSLQQTSTYATTVGLEISSFFNNTSKKPTGVVDQVKAAGLQIHGWTFRDDQLTWGNDSIDQYVIACQTLNITGIISEFPEAAISVAVMIRRQNEKIIAQI</sequence>
<keyword evidence="5" id="KW-0378">Hydrolase</keyword>
<dbReference type="GO" id="GO:0008889">
    <property type="term" value="F:glycerophosphodiester phosphodiesterase activity"/>
    <property type="evidence" value="ECO:0007669"/>
    <property type="project" value="UniProtKB-EC"/>
</dbReference>
<name>Q22LN4_TETTS</name>
<dbReference type="OMA" id="NQTHEYY"/>
<dbReference type="STRING" id="312017.Q22LN4"/>
<proteinExistence type="inferred from homology"/>
<dbReference type="GO" id="GO:0006629">
    <property type="term" value="P:lipid metabolic process"/>
    <property type="evidence" value="ECO:0007669"/>
    <property type="project" value="InterPro"/>
</dbReference>
<evidence type="ECO:0000256" key="1">
    <source>
        <dbReference type="ARBA" id="ARBA00007277"/>
    </source>
</evidence>
<dbReference type="RefSeq" id="XP_976827.1">
    <property type="nucleotide sequence ID" value="XM_971734.3"/>
</dbReference>
<organism evidence="9 10">
    <name type="scientific">Tetrahymena thermophila (strain SB210)</name>
    <dbReference type="NCBI Taxonomy" id="312017"/>
    <lineage>
        <taxon>Eukaryota</taxon>
        <taxon>Sar</taxon>
        <taxon>Alveolata</taxon>
        <taxon>Ciliophora</taxon>
        <taxon>Intramacronucleata</taxon>
        <taxon>Oligohymenophorea</taxon>
        <taxon>Hymenostomatida</taxon>
        <taxon>Tetrahymenina</taxon>
        <taxon>Tetrahymenidae</taxon>
        <taxon>Tetrahymena</taxon>
    </lineage>
</organism>
<dbReference type="InParanoid" id="Q22LN4"/>
<keyword evidence="4" id="KW-0319">Glycerol metabolism</keyword>
<dbReference type="EC" id="3.1.4.46" evidence="2"/>
<dbReference type="Pfam" id="PF03009">
    <property type="entry name" value="GDPD"/>
    <property type="match status" value="1"/>
</dbReference>
<dbReference type="GeneID" id="7837901"/>
<dbReference type="InterPro" id="IPR030395">
    <property type="entry name" value="GP_PDE_dom"/>
</dbReference>
<dbReference type="PANTHER" id="PTHR43620">
    <property type="entry name" value="GLYCEROPHOSPHORYL DIESTER PHOSPHODIESTERASE"/>
    <property type="match status" value="1"/>
</dbReference>
<evidence type="ECO:0000256" key="2">
    <source>
        <dbReference type="ARBA" id="ARBA00012247"/>
    </source>
</evidence>
<comment type="similarity">
    <text evidence="1">Belongs to the glycerophosphoryl diester phosphodiesterase family.</text>
</comment>
<dbReference type="AlphaFoldDB" id="Q22LN4"/>
<feature type="chain" id="PRO_5004201077" description="glycerophosphodiester phosphodiesterase" evidence="7">
    <location>
        <begin position="20"/>
        <end position="354"/>
    </location>
</feature>
<accession>Q22LN4</accession>
<evidence type="ECO:0000256" key="3">
    <source>
        <dbReference type="ARBA" id="ARBA00022729"/>
    </source>
</evidence>
<dbReference type="EMBL" id="GG662861">
    <property type="protein sequence ID" value="EAR86232.1"/>
    <property type="molecule type" value="Genomic_DNA"/>
</dbReference>
<dbReference type="KEGG" id="tet:TTHERM_00701150"/>
<dbReference type="PANTHER" id="PTHR43620:SF7">
    <property type="entry name" value="GLYCEROPHOSPHODIESTER PHOSPHODIESTERASE GDPD5-RELATED"/>
    <property type="match status" value="1"/>
</dbReference>
<dbReference type="eggNOG" id="KOG2258">
    <property type="taxonomic scope" value="Eukaryota"/>
</dbReference>
<dbReference type="HOGENOM" id="CLU_030226_0_1_1"/>
<dbReference type="GO" id="GO:0006071">
    <property type="term" value="P:glycerol metabolic process"/>
    <property type="evidence" value="ECO:0007669"/>
    <property type="project" value="UniProtKB-KW"/>
</dbReference>
<feature type="domain" description="GP-PDE" evidence="8">
    <location>
        <begin position="37"/>
        <end position="340"/>
    </location>
</feature>
<evidence type="ECO:0000256" key="7">
    <source>
        <dbReference type="SAM" id="SignalP"/>
    </source>
</evidence>
<dbReference type="OrthoDB" id="1058301at2759"/>
<evidence type="ECO:0000256" key="4">
    <source>
        <dbReference type="ARBA" id="ARBA00022798"/>
    </source>
</evidence>
<dbReference type="Gene3D" id="3.20.20.190">
    <property type="entry name" value="Phosphatidylinositol (PI) phosphodiesterase"/>
    <property type="match status" value="1"/>
</dbReference>
<keyword evidence="3 7" id="KW-0732">Signal</keyword>
<evidence type="ECO:0000259" key="8">
    <source>
        <dbReference type="PROSITE" id="PS51704"/>
    </source>
</evidence>
<dbReference type="Proteomes" id="UP000009168">
    <property type="component" value="Unassembled WGS sequence"/>
</dbReference>
<protein>
    <recommendedName>
        <fullName evidence="2">glycerophosphodiester phosphodiesterase</fullName>
        <ecNumber evidence="2">3.1.4.46</ecNumber>
    </recommendedName>
</protein>
<dbReference type="InterPro" id="IPR017946">
    <property type="entry name" value="PLC-like_Pdiesterase_TIM-brl"/>
</dbReference>
<evidence type="ECO:0000256" key="6">
    <source>
        <dbReference type="ARBA" id="ARBA00047512"/>
    </source>
</evidence>
<dbReference type="PROSITE" id="PS51704">
    <property type="entry name" value="GP_PDE"/>
    <property type="match status" value="1"/>
</dbReference>
<dbReference type="SUPFAM" id="SSF51695">
    <property type="entry name" value="PLC-like phosphodiesterases"/>
    <property type="match status" value="1"/>
</dbReference>
<keyword evidence="10" id="KW-1185">Reference proteome</keyword>
<gene>
    <name evidence="9" type="ORF">TTHERM_00701150</name>
</gene>
<comment type="catalytic activity">
    <reaction evidence="6">
        <text>a sn-glycero-3-phosphodiester + H2O = an alcohol + sn-glycerol 3-phosphate + H(+)</text>
        <dbReference type="Rhea" id="RHEA:12969"/>
        <dbReference type="ChEBI" id="CHEBI:15377"/>
        <dbReference type="ChEBI" id="CHEBI:15378"/>
        <dbReference type="ChEBI" id="CHEBI:30879"/>
        <dbReference type="ChEBI" id="CHEBI:57597"/>
        <dbReference type="ChEBI" id="CHEBI:83408"/>
        <dbReference type="EC" id="3.1.4.46"/>
    </reaction>
</comment>
<reference evidence="10" key="1">
    <citation type="journal article" date="2006" name="PLoS Biol.">
        <title>Macronuclear genome sequence of the ciliate Tetrahymena thermophila, a model eukaryote.</title>
        <authorList>
            <person name="Eisen J.A."/>
            <person name="Coyne R.S."/>
            <person name="Wu M."/>
            <person name="Wu D."/>
            <person name="Thiagarajan M."/>
            <person name="Wortman J.R."/>
            <person name="Badger J.H."/>
            <person name="Ren Q."/>
            <person name="Amedeo P."/>
            <person name="Jones K.M."/>
            <person name="Tallon L.J."/>
            <person name="Delcher A.L."/>
            <person name="Salzberg S.L."/>
            <person name="Silva J.C."/>
            <person name="Haas B.J."/>
            <person name="Majoros W.H."/>
            <person name="Farzad M."/>
            <person name="Carlton J.M."/>
            <person name="Smith R.K. Jr."/>
            <person name="Garg J."/>
            <person name="Pearlman R.E."/>
            <person name="Karrer K.M."/>
            <person name="Sun L."/>
            <person name="Manning G."/>
            <person name="Elde N.C."/>
            <person name="Turkewitz A.P."/>
            <person name="Asai D.J."/>
            <person name="Wilkes D.E."/>
            <person name="Wang Y."/>
            <person name="Cai H."/>
            <person name="Collins K."/>
            <person name="Stewart B.A."/>
            <person name="Lee S.R."/>
            <person name="Wilamowska K."/>
            <person name="Weinberg Z."/>
            <person name="Ruzzo W.L."/>
            <person name="Wloga D."/>
            <person name="Gaertig J."/>
            <person name="Frankel J."/>
            <person name="Tsao C.-C."/>
            <person name="Gorovsky M.A."/>
            <person name="Keeling P.J."/>
            <person name="Waller R.F."/>
            <person name="Patron N.J."/>
            <person name="Cherry J.M."/>
            <person name="Stover N.A."/>
            <person name="Krieger C.J."/>
            <person name="del Toro C."/>
            <person name="Ryder H.F."/>
            <person name="Williamson S.C."/>
            <person name="Barbeau R.A."/>
            <person name="Hamilton E.P."/>
            <person name="Orias E."/>
        </authorList>
    </citation>
    <scope>NUCLEOTIDE SEQUENCE [LARGE SCALE GENOMIC DNA]</scope>
    <source>
        <strain evidence="10">SB210</strain>
    </source>
</reference>